<dbReference type="GO" id="GO:0043709">
    <property type="term" value="P:cell adhesion involved in single-species biofilm formation"/>
    <property type="evidence" value="ECO:0007669"/>
    <property type="project" value="TreeGrafter"/>
</dbReference>
<dbReference type="NCBIfam" id="TIGR00254">
    <property type="entry name" value="GGDEF"/>
    <property type="match status" value="1"/>
</dbReference>
<dbReference type="EC" id="2.7.7.65" evidence="2"/>
<dbReference type="InterPro" id="IPR029787">
    <property type="entry name" value="Nucleotide_cyclase"/>
</dbReference>
<dbReference type="RefSeq" id="WP_017014270.1">
    <property type="nucleotide sequence ID" value="NZ_FOWR01000047.1"/>
</dbReference>
<evidence type="ECO:0000256" key="1">
    <source>
        <dbReference type="ARBA" id="ARBA00001946"/>
    </source>
</evidence>
<dbReference type="Gene3D" id="3.30.70.270">
    <property type="match status" value="1"/>
</dbReference>
<protein>
    <recommendedName>
        <fullName evidence="2">diguanylate cyclase</fullName>
        <ecNumber evidence="2">2.7.7.65</ecNumber>
    </recommendedName>
</protein>
<sequence>MSTRQLEQLKQTAIQSRRVPLAADQRLIVLQKLQGRLEIDSLFEVFCRELEKQIDISRLIWEHNEISHIVRRGGSTDYRQTFSIKFAQSPLGMLQYCTPYKLDTDEISLIHTYHRLLAGPLSNAIEYNRVRNLALLDNLTGLNNRTSFEQDIRQSIALTERQDHGLILMIFDMDNFKQVNDTYGHLDGDKVLRRFALLLKQAIRASDRCYRLGGDEFAVLLTPATRESAQLVNERLKTLISKDALLTSHNISSSVGCSIYQQGDNSTSMFERADRGMYRHKNSRRRPA</sequence>
<dbReference type="OrthoDB" id="9812260at2"/>
<evidence type="ECO:0000259" key="3">
    <source>
        <dbReference type="PROSITE" id="PS50887"/>
    </source>
</evidence>
<dbReference type="PANTHER" id="PTHR45138:SF6">
    <property type="entry name" value="DIGUANYLATE CYCLASE DGCN"/>
    <property type="match status" value="1"/>
</dbReference>
<dbReference type="Proteomes" id="UP000182692">
    <property type="component" value="Unassembled WGS sequence"/>
</dbReference>
<evidence type="ECO:0000313" key="4">
    <source>
        <dbReference type="EMBL" id="SFQ17638.1"/>
    </source>
</evidence>
<dbReference type="PANTHER" id="PTHR45138">
    <property type="entry name" value="REGULATORY COMPONENTS OF SENSORY TRANSDUCTION SYSTEM"/>
    <property type="match status" value="1"/>
</dbReference>
<dbReference type="EMBL" id="FOWR01000047">
    <property type="protein sequence ID" value="SFQ17638.1"/>
    <property type="molecule type" value="Genomic_DNA"/>
</dbReference>
<dbReference type="FunFam" id="3.30.70.270:FF:000001">
    <property type="entry name" value="Diguanylate cyclase domain protein"/>
    <property type="match status" value="1"/>
</dbReference>
<gene>
    <name evidence="4" type="ORF">SAMN03084138_04260</name>
</gene>
<dbReference type="STRING" id="1121869.SAMN03084138_04260"/>
<reference evidence="4 5" key="1">
    <citation type="submission" date="2016-10" db="EMBL/GenBank/DDBJ databases">
        <authorList>
            <person name="de Groot N.N."/>
        </authorList>
    </citation>
    <scope>NUCLEOTIDE SEQUENCE [LARGE SCALE GENOMIC DNA]</scope>
    <source>
        <strain evidence="4 5">DSM 15893</strain>
    </source>
</reference>
<proteinExistence type="predicted"/>
<name>A0A1I5WD91_9GAMM</name>
<dbReference type="InterPro" id="IPR043128">
    <property type="entry name" value="Rev_trsase/Diguanyl_cyclase"/>
</dbReference>
<dbReference type="GO" id="GO:0052621">
    <property type="term" value="F:diguanylate cyclase activity"/>
    <property type="evidence" value="ECO:0007669"/>
    <property type="project" value="UniProtKB-EC"/>
</dbReference>
<dbReference type="InterPro" id="IPR050469">
    <property type="entry name" value="Diguanylate_Cyclase"/>
</dbReference>
<accession>A0A1I5WD91</accession>
<dbReference type="Pfam" id="PF00990">
    <property type="entry name" value="GGDEF"/>
    <property type="match status" value="1"/>
</dbReference>
<dbReference type="AlphaFoldDB" id="A0A1I5WD91"/>
<feature type="domain" description="GGDEF" evidence="3">
    <location>
        <begin position="164"/>
        <end position="288"/>
    </location>
</feature>
<dbReference type="SUPFAM" id="SSF55073">
    <property type="entry name" value="Nucleotide cyclase"/>
    <property type="match status" value="1"/>
</dbReference>
<dbReference type="GO" id="GO:0005886">
    <property type="term" value="C:plasma membrane"/>
    <property type="evidence" value="ECO:0007669"/>
    <property type="project" value="TreeGrafter"/>
</dbReference>
<evidence type="ECO:0000256" key="2">
    <source>
        <dbReference type="ARBA" id="ARBA00012528"/>
    </source>
</evidence>
<dbReference type="CDD" id="cd01949">
    <property type="entry name" value="GGDEF"/>
    <property type="match status" value="1"/>
</dbReference>
<dbReference type="SMART" id="SM00267">
    <property type="entry name" value="GGDEF"/>
    <property type="match status" value="1"/>
</dbReference>
<dbReference type="GeneID" id="35873231"/>
<dbReference type="PROSITE" id="PS50887">
    <property type="entry name" value="GGDEF"/>
    <property type="match status" value="1"/>
</dbReference>
<dbReference type="GO" id="GO:1902201">
    <property type="term" value="P:negative regulation of bacterial-type flagellum-dependent cell motility"/>
    <property type="evidence" value="ECO:0007669"/>
    <property type="project" value="TreeGrafter"/>
</dbReference>
<comment type="cofactor">
    <cofactor evidence="1">
        <name>Mg(2+)</name>
        <dbReference type="ChEBI" id="CHEBI:18420"/>
    </cofactor>
</comment>
<organism evidence="4 5">
    <name type="scientific">Enterovibrio norvegicus DSM 15893</name>
    <dbReference type="NCBI Taxonomy" id="1121869"/>
    <lineage>
        <taxon>Bacteria</taxon>
        <taxon>Pseudomonadati</taxon>
        <taxon>Pseudomonadota</taxon>
        <taxon>Gammaproteobacteria</taxon>
        <taxon>Vibrionales</taxon>
        <taxon>Vibrionaceae</taxon>
        <taxon>Enterovibrio</taxon>
    </lineage>
</organism>
<dbReference type="InterPro" id="IPR000160">
    <property type="entry name" value="GGDEF_dom"/>
</dbReference>
<evidence type="ECO:0000313" key="5">
    <source>
        <dbReference type="Proteomes" id="UP000182692"/>
    </source>
</evidence>